<sequence length="120" mass="13442">MPTISQMYELINKLDPQSRTAIIALIDIKAEEQMEAVASKLDLVMNKIDALDQKIDAKINALDQKINALDQKIDSKIDSLEKICNAKFDSIEKRLSFLQWSMMVGFSAIALVVTVLKLTS</sequence>
<keyword evidence="1" id="KW-0472">Membrane</keyword>
<proteinExistence type="predicted"/>
<name>G9ZJE3_9GAMM</name>
<organism evidence="2 3">
    <name type="scientific">Cardiobacterium valvarum F0432</name>
    <dbReference type="NCBI Taxonomy" id="797473"/>
    <lineage>
        <taxon>Bacteria</taxon>
        <taxon>Pseudomonadati</taxon>
        <taxon>Pseudomonadota</taxon>
        <taxon>Gammaproteobacteria</taxon>
        <taxon>Cardiobacteriales</taxon>
        <taxon>Cardiobacteriaceae</taxon>
        <taxon>Cardiobacterium</taxon>
    </lineage>
</organism>
<keyword evidence="1" id="KW-0812">Transmembrane</keyword>
<dbReference type="Proteomes" id="UP000004750">
    <property type="component" value="Unassembled WGS sequence"/>
</dbReference>
<feature type="transmembrane region" description="Helical" evidence="1">
    <location>
        <begin position="97"/>
        <end position="116"/>
    </location>
</feature>
<gene>
    <name evidence="2" type="ORF">HMPREF9080_02912</name>
</gene>
<evidence type="ECO:0000256" key="1">
    <source>
        <dbReference type="SAM" id="Phobius"/>
    </source>
</evidence>
<reference evidence="2 3" key="1">
    <citation type="submission" date="2011-08" db="EMBL/GenBank/DDBJ databases">
        <authorList>
            <person name="Weinstock G."/>
            <person name="Sodergren E."/>
            <person name="Clifton S."/>
            <person name="Fulton L."/>
            <person name="Fulton B."/>
            <person name="Courtney L."/>
            <person name="Fronick C."/>
            <person name="Harrison M."/>
            <person name="Strong C."/>
            <person name="Farmer C."/>
            <person name="Delahaunty K."/>
            <person name="Markovic C."/>
            <person name="Hall O."/>
            <person name="Minx P."/>
            <person name="Tomlinson C."/>
            <person name="Mitreva M."/>
            <person name="Hou S."/>
            <person name="Chen J."/>
            <person name="Wollam A."/>
            <person name="Pepin K.H."/>
            <person name="Johnson M."/>
            <person name="Bhonagiri V."/>
            <person name="Zhang X."/>
            <person name="Suruliraj S."/>
            <person name="Warren W."/>
            <person name="Chinwalla A."/>
            <person name="Mardis E.R."/>
            <person name="Wilson R.K."/>
        </authorList>
    </citation>
    <scope>NUCLEOTIDE SEQUENCE [LARGE SCALE GENOMIC DNA]</scope>
    <source>
        <strain evidence="2 3">F0432</strain>
    </source>
</reference>
<comment type="caution">
    <text evidence="2">The sequence shown here is derived from an EMBL/GenBank/DDBJ whole genome shotgun (WGS) entry which is preliminary data.</text>
</comment>
<accession>G9ZJE3</accession>
<dbReference type="RefSeq" id="WP_006986896.1">
    <property type="nucleotide sequence ID" value="NZ_JH417969.1"/>
</dbReference>
<protein>
    <recommendedName>
        <fullName evidence="4">DUF1640 domain-containing protein</fullName>
    </recommendedName>
</protein>
<dbReference type="Gene3D" id="1.20.1270.70">
    <property type="entry name" value="Designed single chain three-helix bundle"/>
    <property type="match status" value="1"/>
</dbReference>
<evidence type="ECO:0000313" key="3">
    <source>
        <dbReference type="Proteomes" id="UP000004750"/>
    </source>
</evidence>
<evidence type="ECO:0000313" key="2">
    <source>
        <dbReference type="EMBL" id="EHM49967.1"/>
    </source>
</evidence>
<dbReference type="EMBL" id="AGCM01000185">
    <property type="protein sequence ID" value="EHM49967.1"/>
    <property type="molecule type" value="Genomic_DNA"/>
</dbReference>
<keyword evidence="1" id="KW-1133">Transmembrane helix</keyword>
<dbReference type="STRING" id="797473.HMPREF9080_02912"/>
<evidence type="ECO:0008006" key="4">
    <source>
        <dbReference type="Google" id="ProtNLM"/>
    </source>
</evidence>
<dbReference type="HOGENOM" id="CLU_2045462_0_0_6"/>
<dbReference type="AlphaFoldDB" id="G9ZJE3"/>